<dbReference type="Pfam" id="PF03942">
    <property type="entry name" value="DTW"/>
    <property type="match status" value="1"/>
</dbReference>
<accession>A0ABD3P6A6</accession>
<dbReference type="InterPro" id="IPR005636">
    <property type="entry name" value="DTW"/>
</dbReference>
<evidence type="ECO:0000256" key="6">
    <source>
        <dbReference type="ARBA" id="ARBA00048718"/>
    </source>
</evidence>
<dbReference type="InterPro" id="IPR039262">
    <property type="entry name" value="DTWD2/TAPT"/>
</dbReference>
<evidence type="ECO:0000256" key="1">
    <source>
        <dbReference type="ARBA" id="ARBA00012386"/>
    </source>
</evidence>
<dbReference type="GO" id="GO:0008033">
    <property type="term" value="P:tRNA processing"/>
    <property type="evidence" value="ECO:0007669"/>
    <property type="project" value="UniProtKB-KW"/>
</dbReference>
<comment type="caution">
    <text evidence="8">The sequence shown here is derived from an EMBL/GenBank/DDBJ whole genome shotgun (WGS) entry which is preliminary data.</text>
</comment>
<dbReference type="EC" id="2.5.1.25" evidence="1"/>
<comment type="similarity">
    <text evidence="5">Belongs to the TDD superfamily. DTWD2 family.</text>
</comment>
<reference evidence="8 9" key="1">
    <citation type="submission" date="2024-10" db="EMBL/GenBank/DDBJ databases">
        <title>Updated reference genomes for cyclostephanoid diatoms.</title>
        <authorList>
            <person name="Roberts W.R."/>
            <person name="Alverson A.J."/>
        </authorList>
    </citation>
    <scope>NUCLEOTIDE SEQUENCE [LARGE SCALE GENOMIC DNA]</scope>
    <source>
        <strain evidence="8 9">AJA010-31</strain>
    </source>
</reference>
<dbReference type="SMART" id="SM01144">
    <property type="entry name" value="DTW"/>
    <property type="match status" value="1"/>
</dbReference>
<keyword evidence="4" id="KW-0819">tRNA processing</keyword>
<feature type="domain" description="DTW" evidence="7">
    <location>
        <begin position="152"/>
        <end position="397"/>
    </location>
</feature>
<comment type="catalytic activity">
    <reaction evidence="6">
        <text>a uridine in tRNA + S-adenosyl-L-methionine = a 3-[(3S)-3-amino-3-carboxypropyl]uridine in tRNA + S-methyl-5'-thioadenosine + H(+)</text>
        <dbReference type="Rhea" id="RHEA:62432"/>
        <dbReference type="Rhea" id="RHEA-COMP:13339"/>
        <dbReference type="Rhea" id="RHEA-COMP:16092"/>
        <dbReference type="ChEBI" id="CHEBI:15378"/>
        <dbReference type="ChEBI" id="CHEBI:17509"/>
        <dbReference type="ChEBI" id="CHEBI:59789"/>
        <dbReference type="ChEBI" id="CHEBI:65315"/>
        <dbReference type="ChEBI" id="CHEBI:82930"/>
        <dbReference type="EC" id="2.5.1.25"/>
    </reaction>
</comment>
<keyword evidence="3" id="KW-0949">S-adenosyl-L-methionine</keyword>
<evidence type="ECO:0000256" key="3">
    <source>
        <dbReference type="ARBA" id="ARBA00022691"/>
    </source>
</evidence>
<dbReference type="AlphaFoldDB" id="A0ABD3P6A6"/>
<dbReference type="PANTHER" id="PTHR21392:SF0">
    <property type="entry name" value="TRNA-URIDINE AMINOCARBOXYPROPYLTRANSFERASE 2"/>
    <property type="match status" value="1"/>
</dbReference>
<gene>
    <name evidence="8" type="ORF">ACHAWO_008378</name>
</gene>
<keyword evidence="2" id="KW-0808">Transferase</keyword>
<evidence type="ECO:0000256" key="5">
    <source>
        <dbReference type="ARBA" id="ARBA00034489"/>
    </source>
</evidence>
<keyword evidence="9" id="KW-1185">Reference proteome</keyword>
<evidence type="ECO:0000313" key="9">
    <source>
        <dbReference type="Proteomes" id="UP001530400"/>
    </source>
</evidence>
<organism evidence="8 9">
    <name type="scientific">Cyclotella atomus</name>
    <dbReference type="NCBI Taxonomy" id="382360"/>
    <lineage>
        <taxon>Eukaryota</taxon>
        <taxon>Sar</taxon>
        <taxon>Stramenopiles</taxon>
        <taxon>Ochrophyta</taxon>
        <taxon>Bacillariophyta</taxon>
        <taxon>Coscinodiscophyceae</taxon>
        <taxon>Thalassiosirophycidae</taxon>
        <taxon>Stephanodiscales</taxon>
        <taxon>Stephanodiscaceae</taxon>
        <taxon>Cyclotella</taxon>
    </lineage>
</organism>
<evidence type="ECO:0000256" key="4">
    <source>
        <dbReference type="ARBA" id="ARBA00022694"/>
    </source>
</evidence>
<protein>
    <recommendedName>
        <fullName evidence="1">tRNA-uridine aminocarboxypropyltransferase</fullName>
        <ecNumber evidence="1">2.5.1.25</ecNumber>
    </recommendedName>
</protein>
<dbReference type="EMBL" id="JALLPJ020000753">
    <property type="protein sequence ID" value="KAL3783730.1"/>
    <property type="molecule type" value="Genomic_DNA"/>
</dbReference>
<sequence>MNHHLLAATAQCTRPNSSFAIHTTSWKSSIRLSSSIMMMAASESKQSNTNQHKAQIDPDEITIRNAAHLVSSPQRFAQSHDMTIQQVQQTIQARRKVSLDLHHELLALDNIAFTGSNSSNNTSIAKNHQQQQQIGKMKHQLICQSRFLHQRNPFVCRTCWTHIPICICTLFERKIPLPKGVRGVYVWTHHDEWGRTSNTGSMLPLGLVNTQLLMKGLDCHDEIFQREVLSLNDDTVVPVVLWPGKPGDNATVTLPELREMINTYNNQQDDTRKEVVLICIEGTWNNARKMANKLPPHILHLDIGNEITTFYSNNNHEMYFTSTSSTRAPLPKPTALSPSILAPLRRQGKGKEGGSTNVSTLEATIIALLGLGLEEEDGRWILSNAKEKVDRIREFTGKVYARS</sequence>
<proteinExistence type="inferred from homology"/>
<dbReference type="Proteomes" id="UP001530400">
    <property type="component" value="Unassembled WGS sequence"/>
</dbReference>
<evidence type="ECO:0000256" key="2">
    <source>
        <dbReference type="ARBA" id="ARBA00022679"/>
    </source>
</evidence>
<name>A0ABD3P6A6_9STRA</name>
<evidence type="ECO:0000313" key="8">
    <source>
        <dbReference type="EMBL" id="KAL3783730.1"/>
    </source>
</evidence>
<evidence type="ECO:0000259" key="7">
    <source>
        <dbReference type="SMART" id="SM01144"/>
    </source>
</evidence>
<dbReference type="PANTHER" id="PTHR21392">
    <property type="entry name" value="TRNA-URIDINE AMINOCARBOXYPROPYLTRANSFERASE 2"/>
    <property type="match status" value="1"/>
</dbReference>
<dbReference type="GO" id="GO:0016432">
    <property type="term" value="F:tRNA-uridine aminocarboxypropyltransferase activity"/>
    <property type="evidence" value="ECO:0007669"/>
    <property type="project" value="UniProtKB-EC"/>
</dbReference>